<evidence type="ECO:0000313" key="2">
    <source>
        <dbReference type="Proteomes" id="UP000683925"/>
    </source>
</evidence>
<organism evidence="1 2">
    <name type="scientific">Paramecium octaurelia</name>
    <dbReference type="NCBI Taxonomy" id="43137"/>
    <lineage>
        <taxon>Eukaryota</taxon>
        <taxon>Sar</taxon>
        <taxon>Alveolata</taxon>
        <taxon>Ciliophora</taxon>
        <taxon>Intramacronucleata</taxon>
        <taxon>Oligohymenophorea</taxon>
        <taxon>Peniculida</taxon>
        <taxon>Parameciidae</taxon>
        <taxon>Paramecium</taxon>
    </lineage>
</organism>
<dbReference type="EMBL" id="CAJJDP010000007">
    <property type="protein sequence ID" value="CAD8137325.1"/>
    <property type="molecule type" value="Genomic_DNA"/>
</dbReference>
<accession>A0A8S1SBG2</accession>
<reference evidence="1" key="1">
    <citation type="submission" date="2021-01" db="EMBL/GenBank/DDBJ databases">
        <authorList>
            <consortium name="Genoscope - CEA"/>
            <person name="William W."/>
        </authorList>
    </citation>
    <scope>NUCLEOTIDE SEQUENCE</scope>
</reference>
<proteinExistence type="predicted"/>
<protein>
    <submittedName>
        <fullName evidence="1">Uncharacterized protein</fullName>
    </submittedName>
</protein>
<name>A0A8S1SBG2_PAROT</name>
<dbReference type="Proteomes" id="UP000683925">
    <property type="component" value="Unassembled WGS sequence"/>
</dbReference>
<comment type="caution">
    <text evidence="1">The sequence shown here is derived from an EMBL/GenBank/DDBJ whole genome shotgun (WGS) entry which is preliminary data.</text>
</comment>
<gene>
    <name evidence="1" type="ORF">POCTA_138.1.T0080326</name>
</gene>
<sequence length="43" mass="5327">MQIKYWKNIKIVDRAKRIVNLQQRHSFLLKILKLNPCYSKRQN</sequence>
<keyword evidence="2" id="KW-1185">Reference proteome</keyword>
<dbReference type="AlphaFoldDB" id="A0A8S1SBG2"/>
<evidence type="ECO:0000313" key="1">
    <source>
        <dbReference type="EMBL" id="CAD8137325.1"/>
    </source>
</evidence>